<dbReference type="GO" id="GO:0046872">
    <property type="term" value="F:metal ion binding"/>
    <property type="evidence" value="ECO:0007669"/>
    <property type="project" value="UniProtKB-KW"/>
</dbReference>
<dbReference type="Pfam" id="PF02537">
    <property type="entry name" value="CRCB"/>
    <property type="match status" value="1"/>
</dbReference>
<comment type="catalytic activity">
    <reaction evidence="8">
        <text>fluoride(in) = fluoride(out)</text>
        <dbReference type="Rhea" id="RHEA:76159"/>
        <dbReference type="ChEBI" id="CHEBI:17051"/>
    </reaction>
    <physiologicalReaction direction="left-to-right" evidence="8">
        <dbReference type="Rhea" id="RHEA:76160"/>
    </physiologicalReaction>
</comment>
<feature type="transmembrane region" description="Helical" evidence="10">
    <location>
        <begin position="70"/>
        <end position="90"/>
    </location>
</feature>
<evidence type="ECO:0000313" key="12">
    <source>
        <dbReference type="Proteomes" id="UP000028700"/>
    </source>
</evidence>
<evidence type="ECO:0000256" key="10">
    <source>
        <dbReference type="HAMAP-Rule" id="MF_00454"/>
    </source>
</evidence>
<keyword evidence="3 10" id="KW-0812">Transmembrane</keyword>
<comment type="function">
    <text evidence="9 10">Fluoride-specific ion channel. Important for reducing fluoride concentration in the cell, thus reducing its toxicity.</text>
</comment>
<keyword evidence="12" id="KW-1185">Reference proteome</keyword>
<reference evidence="11" key="1">
    <citation type="journal article" date="2014" name="Genome Announc.">
        <title>Draft Genome Sequence of Lactobacillus oryzae Strain SG293T.</title>
        <authorList>
            <person name="Tanizawa Y."/>
            <person name="Fujisawa T."/>
            <person name="Mochizuki T."/>
            <person name="Kaminuma E."/>
            <person name="Nakamura Y."/>
            <person name="Tohno M."/>
        </authorList>
    </citation>
    <scope>NUCLEOTIDE SEQUENCE [LARGE SCALE GENOMIC DNA]</scope>
    <source>
        <strain evidence="11">SG293</strain>
    </source>
</reference>
<dbReference type="Proteomes" id="UP000028700">
    <property type="component" value="Unassembled WGS sequence"/>
</dbReference>
<evidence type="ECO:0000256" key="3">
    <source>
        <dbReference type="ARBA" id="ARBA00022692"/>
    </source>
</evidence>
<evidence type="ECO:0000256" key="2">
    <source>
        <dbReference type="ARBA" id="ARBA00022475"/>
    </source>
</evidence>
<keyword evidence="5 10" id="KW-0472">Membrane</keyword>
<dbReference type="RefSeq" id="WP_034529285.1">
    <property type="nucleotide sequence ID" value="NZ_BBAZ01000056.1"/>
</dbReference>
<organism evidence="11 12">
    <name type="scientific">Secundilactobacillus oryzae JCM 18671</name>
    <dbReference type="NCBI Taxonomy" id="1291743"/>
    <lineage>
        <taxon>Bacteria</taxon>
        <taxon>Bacillati</taxon>
        <taxon>Bacillota</taxon>
        <taxon>Bacilli</taxon>
        <taxon>Lactobacillales</taxon>
        <taxon>Lactobacillaceae</taxon>
        <taxon>Secundilactobacillus</taxon>
    </lineage>
</organism>
<proteinExistence type="inferred from homology"/>
<evidence type="ECO:0000256" key="9">
    <source>
        <dbReference type="ARBA" id="ARBA00049940"/>
    </source>
</evidence>
<comment type="similarity">
    <text evidence="7 10">Belongs to the fluoride channel Fluc/FEX (TC 1.A.43) family.</text>
</comment>
<dbReference type="EMBL" id="BBJM01000037">
    <property type="protein sequence ID" value="GAK48548.1"/>
    <property type="molecule type" value="Genomic_DNA"/>
</dbReference>
<evidence type="ECO:0000256" key="1">
    <source>
        <dbReference type="ARBA" id="ARBA00004651"/>
    </source>
</evidence>
<dbReference type="InterPro" id="IPR003691">
    <property type="entry name" value="FluC"/>
</dbReference>
<feature type="binding site" evidence="10">
    <location>
        <position position="83"/>
    </location>
    <ligand>
        <name>Na(+)</name>
        <dbReference type="ChEBI" id="CHEBI:29101"/>
        <note>structural</note>
    </ligand>
</feature>
<comment type="activity regulation">
    <text evidence="10">Na(+) is not transported, but it plays an essential structural role and its presence is essential for fluoride channel function.</text>
</comment>
<protein>
    <recommendedName>
        <fullName evidence="10">Fluoride-specific ion channel FluC</fullName>
    </recommendedName>
</protein>
<keyword evidence="6 10" id="KW-0407">Ion channel</keyword>
<dbReference type="GO" id="GO:0140114">
    <property type="term" value="P:cellular detoxification of fluoride"/>
    <property type="evidence" value="ECO:0007669"/>
    <property type="project" value="UniProtKB-UniRule"/>
</dbReference>
<evidence type="ECO:0000256" key="7">
    <source>
        <dbReference type="ARBA" id="ARBA00035120"/>
    </source>
</evidence>
<keyword evidence="2 10" id="KW-1003">Cell membrane</keyword>
<feature type="transmembrane region" description="Helical" evidence="10">
    <location>
        <begin position="35"/>
        <end position="58"/>
    </location>
</feature>
<evidence type="ECO:0000256" key="4">
    <source>
        <dbReference type="ARBA" id="ARBA00022989"/>
    </source>
</evidence>
<gene>
    <name evidence="10" type="primary">fluC</name>
    <name evidence="10" type="synonym">crcB</name>
    <name evidence="11" type="ORF">LOSG293_370060</name>
</gene>
<comment type="subcellular location">
    <subcellularLocation>
        <location evidence="1 10">Cell membrane</location>
        <topology evidence="1 10">Multi-pass membrane protein</topology>
    </subcellularLocation>
</comment>
<dbReference type="GO" id="GO:0005886">
    <property type="term" value="C:plasma membrane"/>
    <property type="evidence" value="ECO:0007669"/>
    <property type="project" value="UniProtKB-SubCell"/>
</dbReference>
<dbReference type="AlphaFoldDB" id="A0A081BKI0"/>
<evidence type="ECO:0000256" key="6">
    <source>
        <dbReference type="ARBA" id="ARBA00023303"/>
    </source>
</evidence>
<sequence length="135" mass="14292">MLKRLNIQPWWLVAIFIGGALGGAGRYWVSLQFAASATLWGTTAVNLLGSFLLTFTTYGLDMVLDLPDGLLLGLGTGVIGGFTTFSTLMLNVVTGAVARPAFAAGMLLLNLLGGLALAWAGYGVAKLMERGRRLW</sequence>
<dbReference type="GO" id="GO:0062054">
    <property type="term" value="F:fluoride channel activity"/>
    <property type="evidence" value="ECO:0007669"/>
    <property type="project" value="UniProtKB-UniRule"/>
</dbReference>
<feature type="transmembrane region" description="Helical" evidence="10">
    <location>
        <begin position="102"/>
        <end position="125"/>
    </location>
</feature>
<evidence type="ECO:0000256" key="8">
    <source>
        <dbReference type="ARBA" id="ARBA00035585"/>
    </source>
</evidence>
<keyword evidence="10" id="KW-0406">Ion transport</keyword>
<keyword evidence="10" id="KW-0479">Metal-binding</keyword>
<keyword evidence="10" id="KW-0813">Transport</keyword>
<feature type="transmembrane region" description="Helical" evidence="10">
    <location>
        <begin position="9"/>
        <end position="29"/>
    </location>
</feature>
<accession>A0A081BKI0</accession>
<name>A0A081BKI0_9LACO</name>
<comment type="caution">
    <text evidence="11">The sequence shown here is derived from an EMBL/GenBank/DDBJ whole genome shotgun (WGS) entry which is preliminary data.</text>
</comment>
<evidence type="ECO:0000313" key="11">
    <source>
        <dbReference type="EMBL" id="GAK48548.1"/>
    </source>
</evidence>
<dbReference type="STRING" id="1291743.LOSG293_370060"/>
<evidence type="ECO:0000256" key="5">
    <source>
        <dbReference type="ARBA" id="ARBA00023136"/>
    </source>
</evidence>
<dbReference type="HAMAP" id="MF_00454">
    <property type="entry name" value="FluC"/>
    <property type="match status" value="1"/>
</dbReference>
<keyword evidence="4 10" id="KW-1133">Transmembrane helix</keyword>
<keyword evidence="10" id="KW-0915">Sodium</keyword>
<feature type="binding site" evidence="10">
    <location>
        <position position="80"/>
    </location>
    <ligand>
        <name>Na(+)</name>
        <dbReference type="ChEBI" id="CHEBI:29101"/>
        <note>structural</note>
    </ligand>
</feature>
<dbReference type="OrthoDB" id="9799631at2"/>